<comment type="caution">
    <text evidence="1">The sequence shown here is derived from an EMBL/GenBank/DDBJ whole genome shotgun (WGS) entry which is preliminary data.</text>
</comment>
<protein>
    <submittedName>
        <fullName evidence="1">25137_t:CDS:1</fullName>
    </submittedName>
</protein>
<evidence type="ECO:0000313" key="2">
    <source>
        <dbReference type="Proteomes" id="UP000789920"/>
    </source>
</evidence>
<accession>A0ACA9NYE2</accession>
<organism evidence="1 2">
    <name type="scientific">Racocetra persica</name>
    <dbReference type="NCBI Taxonomy" id="160502"/>
    <lineage>
        <taxon>Eukaryota</taxon>
        <taxon>Fungi</taxon>
        <taxon>Fungi incertae sedis</taxon>
        <taxon>Mucoromycota</taxon>
        <taxon>Glomeromycotina</taxon>
        <taxon>Glomeromycetes</taxon>
        <taxon>Diversisporales</taxon>
        <taxon>Gigasporaceae</taxon>
        <taxon>Racocetra</taxon>
    </lineage>
</organism>
<dbReference type="Proteomes" id="UP000789920">
    <property type="component" value="Unassembled WGS sequence"/>
</dbReference>
<sequence>MSSEENEKDTFTELIDKIKPRDSHYFKTRHEWSLISFLLYRQQCSDFILDKVLEHDRYTHSLTIIISWEDVPADLVDRSVKALQSFQVIIYALDGVAACVQSPSTPDCGWEMFELRLGWFHGVAACVQSPSTPDCGWEMFELRLGEFWESVTSSQKRKFAAISERTTVMEEHATAVLKITSQQDQIIREEFLNLLENKDADSSSPPTKRLRMQEANYVAQEETLNSVTETSNIFRDVQFPEYYVKLKTIWQNRDPDAGYYVIDLGNREILKQTHDLLNEDELKRLFDRMTLDDEKKSSSKKAIQYLKLFDQIVYYSDDEGDEDSNSKIDDEIVLKIEKEVQSLNGLATKFKYLSYALPIPIKEYDESTYPEIHIINSISRHLSAISNMDKISVNTTERTWTAHVLSYMFFMTFSYINSVRFFSCERQISTKFDLQNIDHRADGVAELFERPRQIPIFILEVSGDPDNPDPEKYIDDRKKLMKEGVFALNKFITGTKFPTWETCESLGVFLAQGFVPNLIIPTSPSDLEHAPRLIRTLLCLRHNAIKKIKNFQKLEKKGQRHIINPSSKYTTGFTPNRPGLVTFNKFLPKVSDDKMKNEQANETKGKGGDVE</sequence>
<dbReference type="EMBL" id="CAJVQC010017301">
    <property type="protein sequence ID" value="CAG8683748.1"/>
    <property type="molecule type" value="Genomic_DNA"/>
</dbReference>
<name>A0ACA9NYE2_9GLOM</name>
<keyword evidence="2" id="KW-1185">Reference proteome</keyword>
<gene>
    <name evidence="1" type="ORF">RPERSI_LOCUS9239</name>
</gene>
<evidence type="ECO:0000313" key="1">
    <source>
        <dbReference type="EMBL" id="CAG8683748.1"/>
    </source>
</evidence>
<reference evidence="1" key="1">
    <citation type="submission" date="2021-06" db="EMBL/GenBank/DDBJ databases">
        <authorList>
            <person name="Kallberg Y."/>
            <person name="Tangrot J."/>
            <person name="Rosling A."/>
        </authorList>
    </citation>
    <scope>NUCLEOTIDE SEQUENCE</scope>
    <source>
        <strain evidence="1">MA461A</strain>
    </source>
</reference>
<proteinExistence type="predicted"/>